<gene>
    <name evidence="4" type="ORF">FD35_GL002170</name>
</gene>
<dbReference type="InterPro" id="IPR043129">
    <property type="entry name" value="ATPase_NBD"/>
</dbReference>
<dbReference type="Proteomes" id="UP000051999">
    <property type="component" value="Unassembled WGS sequence"/>
</dbReference>
<protein>
    <submittedName>
        <fullName evidence="4">Ethanolamine utilization protein EutJ</fullName>
    </submittedName>
</protein>
<dbReference type="NCBIfam" id="TIGR02529">
    <property type="entry name" value="EutJ"/>
    <property type="match status" value="1"/>
</dbReference>
<evidence type="ECO:0000313" key="5">
    <source>
        <dbReference type="Proteomes" id="UP000051999"/>
    </source>
</evidence>
<dbReference type="AlphaFoldDB" id="A0A0R1RPS7"/>
<dbReference type="GO" id="GO:0140662">
    <property type="term" value="F:ATP-dependent protein folding chaperone"/>
    <property type="evidence" value="ECO:0007669"/>
    <property type="project" value="InterPro"/>
</dbReference>
<dbReference type="RefSeq" id="WP_017262922.1">
    <property type="nucleotide sequence ID" value="NZ_AUAW01000006.1"/>
</dbReference>
<dbReference type="Gene3D" id="3.30.420.40">
    <property type="match status" value="2"/>
</dbReference>
<keyword evidence="3" id="KW-0143">Chaperone</keyword>
<dbReference type="PANTHER" id="PTHR32432:SF3">
    <property type="entry name" value="ETHANOLAMINE UTILIZATION PROTEIN EUTJ"/>
    <property type="match status" value="1"/>
</dbReference>
<dbReference type="GO" id="GO:0005524">
    <property type="term" value="F:ATP binding"/>
    <property type="evidence" value="ECO:0007669"/>
    <property type="project" value="UniProtKB-KW"/>
</dbReference>
<dbReference type="InterPro" id="IPR013366">
    <property type="entry name" value="EutJ"/>
</dbReference>
<evidence type="ECO:0000256" key="3">
    <source>
        <dbReference type="ARBA" id="ARBA00023186"/>
    </source>
</evidence>
<organism evidence="4 5">
    <name type="scientific">Furfurilactobacillus rossiae DSM 15814</name>
    <dbReference type="NCBI Taxonomy" id="1114972"/>
    <lineage>
        <taxon>Bacteria</taxon>
        <taxon>Bacillati</taxon>
        <taxon>Bacillota</taxon>
        <taxon>Bacilli</taxon>
        <taxon>Lactobacillales</taxon>
        <taxon>Lactobacillaceae</taxon>
        <taxon>Furfurilactobacillus</taxon>
    </lineage>
</organism>
<keyword evidence="5" id="KW-1185">Reference proteome</keyword>
<dbReference type="PATRIC" id="fig|1114972.6.peg.2221"/>
<dbReference type="OrthoDB" id="306538at2"/>
<reference evidence="4 5" key="1">
    <citation type="journal article" date="2015" name="Genome Announc.">
        <title>Expanding the biotechnology potential of lactobacilli through comparative genomics of 213 strains and associated genera.</title>
        <authorList>
            <person name="Sun Z."/>
            <person name="Harris H.M."/>
            <person name="McCann A."/>
            <person name="Guo C."/>
            <person name="Argimon S."/>
            <person name="Zhang W."/>
            <person name="Yang X."/>
            <person name="Jeffery I.B."/>
            <person name="Cooney J.C."/>
            <person name="Kagawa T.F."/>
            <person name="Liu W."/>
            <person name="Song Y."/>
            <person name="Salvetti E."/>
            <person name="Wrobel A."/>
            <person name="Rasinkangas P."/>
            <person name="Parkhill J."/>
            <person name="Rea M.C."/>
            <person name="O'Sullivan O."/>
            <person name="Ritari J."/>
            <person name="Douillard F.P."/>
            <person name="Paul Ross R."/>
            <person name="Yang R."/>
            <person name="Briner A.E."/>
            <person name="Felis G.E."/>
            <person name="de Vos W.M."/>
            <person name="Barrangou R."/>
            <person name="Klaenhammer T.R."/>
            <person name="Caufield P.W."/>
            <person name="Cui Y."/>
            <person name="Zhang H."/>
            <person name="O'Toole P.W."/>
        </authorList>
    </citation>
    <scope>NUCLEOTIDE SEQUENCE [LARGE SCALE GENOMIC DNA]</scope>
    <source>
        <strain evidence="4 5">DSM 15814</strain>
    </source>
</reference>
<name>A0A0R1RPS7_9LACO</name>
<proteinExistence type="predicted"/>
<dbReference type="InterPro" id="IPR013126">
    <property type="entry name" value="Hsp_70_fam"/>
</dbReference>
<dbReference type="EMBL" id="AZFF01000005">
    <property type="protein sequence ID" value="KRL56130.1"/>
    <property type="molecule type" value="Genomic_DNA"/>
</dbReference>
<dbReference type="NCBIfam" id="NF011660">
    <property type="entry name" value="PRK15080.1"/>
    <property type="match status" value="1"/>
</dbReference>
<evidence type="ECO:0000313" key="4">
    <source>
        <dbReference type="EMBL" id="KRL56130.1"/>
    </source>
</evidence>
<accession>A0A0R1RPS7</accession>
<keyword evidence="2" id="KW-0067">ATP-binding</keyword>
<dbReference type="SUPFAM" id="SSF53067">
    <property type="entry name" value="Actin-like ATPase domain"/>
    <property type="match status" value="1"/>
</dbReference>
<sequence>MFEKQTALLKKFSQLVDQEPHVNTEVTPDQHLRVGVDLGTSTIVFVVLNENNVPIYGESIRDHAVRDGIVVNYREAVDIVTHMRERAQSQLNVTLKSAAGAIPPGVSAANSKAVANVIEDSGMHCSDVVDEPTAAATMLGITDGTIVDVGGGTTGISLFQDGHLLRVGDEPTGGYHMTLVLAGNRQLDHDAAEQLKRDPTQQNNVFMVVKPVVENMAHITDRVTNHHLVQPVVVVGGATNFDAFASTFSKQLGVPVMGMPNPDFVTPIGIAMSDKGAASDG</sequence>
<evidence type="ECO:0000256" key="1">
    <source>
        <dbReference type="ARBA" id="ARBA00022741"/>
    </source>
</evidence>
<dbReference type="eggNOG" id="COG4820">
    <property type="taxonomic scope" value="Bacteria"/>
</dbReference>
<dbReference type="Pfam" id="PF00012">
    <property type="entry name" value="HSP70"/>
    <property type="match status" value="1"/>
</dbReference>
<evidence type="ECO:0000256" key="2">
    <source>
        <dbReference type="ARBA" id="ARBA00022840"/>
    </source>
</evidence>
<comment type="caution">
    <text evidence="4">The sequence shown here is derived from an EMBL/GenBank/DDBJ whole genome shotgun (WGS) entry which is preliminary data.</text>
</comment>
<keyword evidence="1" id="KW-0547">Nucleotide-binding</keyword>
<dbReference type="PANTHER" id="PTHR32432">
    <property type="entry name" value="CELL DIVISION PROTEIN FTSA-RELATED"/>
    <property type="match status" value="1"/>
</dbReference>
<dbReference type="STRING" id="1114972.FD35_GL002170"/>
<dbReference type="InterPro" id="IPR050696">
    <property type="entry name" value="FtsA/MreB"/>
</dbReference>